<dbReference type="InterPro" id="IPR016169">
    <property type="entry name" value="FAD-bd_PCMH_sub2"/>
</dbReference>
<keyword evidence="5" id="KW-1185">Reference proteome</keyword>
<evidence type="ECO:0000256" key="1">
    <source>
        <dbReference type="ARBA" id="ARBA00022630"/>
    </source>
</evidence>
<dbReference type="EMBL" id="JAQIZT010000001">
    <property type="protein sequence ID" value="KAJ7015314.1"/>
    <property type="molecule type" value="Genomic_DNA"/>
</dbReference>
<evidence type="ECO:0000313" key="5">
    <source>
        <dbReference type="Proteomes" id="UP001164929"/>
    </source>
</evidence>
<keyword evidence="2" id="KW-0274">FAD</keyword>
<comment type="caution">
    <text evidence="4">The sequence shown here is derived from an EMBL/GenBank/DDBJ whole genome shotgun (WGS) entry which is preliminary data.</text>
</comment>
<accession>A0AAD6RUK4</accession>
<dbReference type="Gene3D" id="3.30.465.10">
    <property type="match status" value="2"/>
</dbReference>
<gene>
    <name evidence="4" type="ORF">NC653_004580</name>
</gene>
<dbReference type="Pfam" id="PF08031">
    <property type="entry name" value="BBE"/>
    <property type="match status" value="1"/>
</dbReference>
<dbReference type="GO" id="GO:0016491">
    <property type="term" value="F:oxidoreductase activity"/>
    <property type="evidence" value="ECO:0007669"/>
    <property type="project" value="InterPro"/>
</dbReference>
<keyword evidence="1" id="KW-0285">Flavoprotein</keyword>
<organism evidence="4 5">
    <name type="scientific">Populus alba x Populus x berolinensis</name>
    <dbReference type="NCBI Taxonomy" id="444605"/>
    <lineage>
        <taxon>Eukaryota</taxon>
        <taxon>Viridiplantae</taxon>
        <taxon>Streptophyta</taxon>
        <taxon>Embryophyta</taxon>
        <taxon>Tracheophyta</taxon>
        <taxon>Spermatophyta</taxon>
        <taxon>Magnoliopsida</taxon>
        <taxon>eudicotyledons</taxon>
        <taxon>Gunneridae</taxon>
        <taxon>Pentapetalae</taxon>
        <taxon>rosids</taxon>
        <taxon>fabids</taxon>
        <taxon>Malpighiales</taxon>
        <taxon>Salicaceae</taxon>
        <taxon>Saliceae</taxon>
        <taxon>Populus</taxon>
    </lineage>
</organism>
<reference evidence="4 5" key="1">
    <citation type="journal article" date="2023" name="Mol. Ecol. Resour.">
        <title>Chromosome-level genome assembly of a triploid poplar Populus alba 'Berolinensis'.</title>
        <authorList>
            <person name="Chen S."/>
            <person name="Yu Y."/>
            <person name="Wang X."/>
            <person name="Wang S."/>
            <person name="Zhang T."/>
            <person name="Zhou Y."/>
            <person name="He R."/>
            <person name="Meng N."/>
            <person name="Wang Y."/>
            <person name="Liu W."/>
            <person name="Liu Z."/>
            <person name="Liu J."/>
            <person name="Guo Q."/>
            <person name="Huang H."/>
            <person name="Sederoff R.R."/>
            <person name="Wang G."/>
            <person name="Qu G."/>
            <person name="Chen S."/>
        </authorList>
    </citation>
    <scope>NUCLEOTIDE SEQUENCE [LARGE SCALE GENOMIC DNA]</scope>
    <source>
        <strain evidence="4">SC-2020</strain>
    </source>
</reference>
<dbReference type="Proteomes" id="UP001164929">
    <property type="component" value="Chromosome 1"/>
</dbReference>
<feature type="domain" description="Berberine/berberine-like" evidence="3">
    <location>
        <begin position="114"/>
        <end position="164"/>
    </location>
</feature>
<dbReference type="Gene3D" id="3.40.462.20">
    <property type="match status" value="2"/>
</dbReference>
<protein>
    <recommendedName>
        <fullName evidence="3">Berberine/berberine-like domain-containing protein</fullName>
    </recommendedName>
</protein>
<name>A0AAD6RUK4_9ROSI</name>
<dbReference type="InterPro" id="IPR012951">
    <property type="entry name" value="BBE"/>
</dbReference>
<evidence type="ECO:0000256" key="2">
    <source>
        <dbReference type="ARBA" id="ARBA00022827"/>
    </source>
</evidence>
<dbReference type="PANTHER" id="PTHR32448">
    <property type="entry name" value="OS08G0158400 PROTEIN"/>
    <property type="match status" value="1"/>
</dbReference>
<evidence type="ECO:0000313" key="4">
    <source>
        <dbReference type="EMBL" id="KAJ7015314.1"/>
    </source>
</evidence>
<dbReference type="AlphaFoldDB" id="A0AAD6RUK4"/>
<dbReference type="GO" id="GO:0050660">
    <property type="term" value="F:flavin adenine dinucleotide binding"/>
    <property type="evidence" value="ECO:0007669"/>
    <property type="project" value="InterPro"/>
</dbReference>
<evidence type="ECO:0000259" key="3">
    <source>
        <dbReference type="Pfam" id="PF08031"/>
    </source>
</evidence>
<proteinExistence type="predicted"/>
<sequence length="169" mass="19863">MQQSFPQLGLVKEDCIEMSWIESTVYFAQFPRNTSLDVLLDRSPGSTFTAYGGKMDEISETSTPFPHRAGNLFQIHYAVFWGDQDSERSQIYTSWIRKLYSYMTPYVTKNPRQAYINYRDLDLGMNNLARIWGTKYFKNNFDRLVHVKTKVDPDNFFRNEQSIPPLSSW</sequence>